<evidence type="ECO:0000256" key="4">
    <source>
        <dbReference type="ARBA" id="ARBA00022692"/>
    </source>
</evidence>
<dbReference type="Pfam" id="PF03994">
    <property type="entry name" value="DUF350"/>
    <property type="match status" value="1"/>
</dbReference>
<dbReference type="InterPro" id="IPR007140">
    <property type="entry name" value="DUF350"/>
</dbReference>
<organism evidence="8 9">
    <name type="scientific">Rhodococcus zopfii</name>
    <dbReference type="NCBI Taxonomy" id="43772"/>
    <lineage>
        <taxon>Bacteria</taxon>
        <taxon>Bacillati</taxon>
        <taxon>Actinomycetota</taxon>
        <taxon>Actinomycetes</taxon>
        <taxon>Mycobacteriales</taxon>
        <taxon>Nocardiaceae</taxon>
        <taxon>Rhodococcus</taxon>
    </lineage>
</organism>
<evidence type="ECO:0000256" key="2">
    <source>
        <dbReference type="ARBA" id="ARBA00005779"/>
    </source>
</evidence>
<keyword evidence="4 7" id="KW-0812">Transmembrane</keyword>
<keyword evidence="5 7" id="KW-1133">Transmembrane helix</keyword>
<feature type="transmembrane region" description="Helical" evidence="7">
    <location>
        <begin position="98"/>
        <end position="116"/>
    </location>
</feature>
<evidence type="ECO:0000256" key="7">
    <source>
        <dbReference type="SAM" id="Phobius"/>
    </source>
</evidence>
<comment type="caution">
    <text evidence="8">The sequence shown here is derived from an EMBL/GenBank/DDBJ whole genome shotgun (WGS) entry which is preliminary data.</text>
</comment>
<reference evidence="8 9" key="1">
    <citation type="submission" date="2019-10" db="EMBL/GenBank/DDBJ databases">
        <title>Draft Genome Assembly of Rhodococcus zopfii DSM44189.</title>
        <authorList>
            <person name="Sutton J.M."/>
            <person name="Akob D.M."/>
            <person name="Bushman T.J."/>
        </authorList>
    </citation>
    <scope>NUCLEOTIDE SEQUENCE [LARGE SCALE GENOMIC DNA]</scope>
    <source>
        <strain evidence="8 9">DSM 44189</strain>
    </source>
</reference>
<gene>
    <name evidence="8" type="ORF">F8M49_27620</name>
</gene>
<keyword evidence="6 7" id="KW-0472">Membrane</keyword>
<comment type="subcellular location">
    <subcellularLocation>
        <location evidence="1">Cell membrane</location>
        <topology evidence="1">Multi-pass membrane protein</topology>
    </subcellularLocation>
</comment>
<feature type="transmembrane region" description="Helical" evidence="7">
    <location>
        <begin position="20"/>
        <end position="45"/>
    </location>
</feature>
<evidence type="ECO:0000256" key="3">
    <source>
        <dbReference type="ARBA" id="ARBA00022475"/>
    </source>
</evidence>
<evidence type="ECO:0000256" key="5">
    <source>
        <dbReference type="ARBA" id="ARBA00022989"/>
    </source>
</evidence>
<accession>A0ABU3WXH6</accession>
<keyword evidence="3" id="KW-1003">Cell membrane</keyword>
<evidence type="ECO:0000313" key="8">
    <source>
        <dbReference type="EMBL" id="MDV2478234.1"/>
    </source>
</evidence>
<evidence type="ECO:0000256" key="6">
    <source>
        <dbReference type="ARBA" id="ARBA00023136"/>
    </source>
</evidence>
<feature type="transmembrane region" description="Helical" evidence="7">
    <location>
        <begin position="66"/>
        <end position="86"/>
    </location>
</feature>
<sequence>MTITRLAADVEIGTVDPTLLVGGVLATLAYFVVGSGVLAAGFAVLDALTPGNLRHQVYVDRNPNAALLLGANHLALAVIVVTAILTSSDGFAQGLVDSAVYGLVGIALQAAALVIMNRVLPGRLVALVTEPRMCGAAWAVAVTLVSVGLVNAAALS</sequence>
<comment type="similarity">
    <text evidence="2">Belongs to the UPF0719 family.</text>
</comment>
<evidence type="ECO:0000313" key="9">
    <source>
        <dbReference type="Proteomes" id="UP001275440"/>
    </source>
</evidence>
<evidence type="ECO:0000256" key="1">
    <source>
        <dbReference type="ARBA" id="ARBA00004651"/>
    </source>
</evidence>
<protein>
    <submittedName>
        <fullName evidence="8">DUF350 domain-containing protein</fullName>
    </submittedName>
</protein>
<dbReference type="EMBL" id="WBMO01000005">
    <property type="protein sequence ID" value="MDV2478234.1"/>
    <property type="molecule type" value="Genomic_DNA"/>
</dbReference>
<keyword evidence="9" id="KW-1185">Reference proteome</keyword>
<feature type="transmembrane region" description="Helical" evidence="7">
    <location>
        <begin position="136"/>
        <end position="155"/>
    </location>
</feature>
<dbReference type="Proteomes" id="UP001275440">
    <property type="component" value="Unassembled WGS sequence"/>
</dbReference>
<proteinExistence type="inferred from homology"/>
<name>A0ABU3WXH6_9NOCA</name>